<gene>
    <name evidence="2" type="ORF">ACFQLX_14850</name>
</gene>
<organism evidence="2 3">
    <name type="scientific">Streptomyces polyrhachis</name>
    <dbReference type="NCBI Taxonomy" id="1282885"/>
    <lineage>
        <taxon>Bacteria</taxon>
        <taxon>Bacillati</taxon>
        <taxon>Actinomycetota</taxon>
        <taxon>Actinomycetes</taxon>
        <taxon>Kitasatosporales</taxon>
        <taxon>Streptomycetaceae</taxon>
        <taxon>Streptomyces</taxon>
    </lineage>
</organism>
<name>A0ABW2GH17_9ACTN</name>
<evidence type="ECO:0000313" key="2">
    <source>
        <dbReference type="EMBL" id="MFC7219439.1"/>
    </source>
</evidence>
<dbReference type="RefSeq" id="WP_386415137.1">
    <property type="nucleotide sequence ID" value="NZ_JBHSZO010000021.1"/>
</dbReference>
<feature type="compositionally biased region" description="Basic and acidic residues" evidence="1">
    <location>
        <begin position="175"/>
        <end position="194"/>
    </location>
</feature>
<dbReference type="Proteomes" id="UP001596413">
    <property type="component" value="Unassembled WGS sequence"/>
</dbReference>
<evidence type="ECO:0000256" key="1">
    <source>
        <dbReference type="SAM" id="MobiDB-lite"/>
    </source>
</evidence>
<protein>
    <recommendedName>
        <fullName evidence="4">Secreted protein</fullName>
    </recommendedName>
</protein>
<keyword evidence="3" id="KW-1185">Reference proteome</keyword>
<accession>A0ABW2GH17</accession>
<evidence type="ECO:0008006" key="4">
    <source>
        <dbReference type="Google" id="ProtNLM"/>
    </source>
</evidence>
<feature type="region of interest" description="Disordered" evidence="1">
    <location>
        <begin position="173"/>
        <end position="211"/>
    </location>
</feature>
<proteinExistence type="predicted"/>
<dbReference type="EMBL" id="JBHSZO010000021">
    <property type="protein sequence ID" value="MFC7219439.1"/>
    <property type="molecule type" value="Genomic_DNA"/>
</dbReference>
<reference evidence="3" key="1">
    <citation type="journal article" date="2019" name="Int. J. Syst. Evol. Microbiol.">
        <title>The Global Catalogue of Microorganisms (GCM) 10K type strain sequencing project: providing services to taxonomists for standard genome sequencing and annotation.</title>
        <authorList>
            <consortium name="The Broad Institute Genomics Platform"/>
            <consortium name="The Broad Institute Genome Sequencing Center for Infectious Disease"/>
            <person name="Wu L."/>
            <person name="Ma J."/>
        </authorList>
    </citation>
    <scope>NUCLEOTIDE SEQUENCE [LARGE SCALE GENOMIC DNA]</scope>
    <source>
        <strain evidence="3">CGMCC 1.13681</strain>
    </source>
</reference>
<sequence length="211" mass="23312">MSTGVIITIVLLAVLLVAAAALAKPLAGSSRGLRHRFGPEYERAVAQHGGDTKAAEKELGERAGRHGHLRQRPLTAEARAQYTKEWAGIQEQFVDAPAAAVAEAERLLDRLARDRGFSADSADERLAAMSVHYPRHVDGYRQLHETARRPHEEPAATEHLRESLVHAHALFAELVGEKPERPDRQRETGPEPRHAPWTAIRRRSSTRGSTS</sequence>
<comment type="caution">
    <text evidence="2">The sequence shown here is derived from an EMBL/GenBank/DDBJ whole genome shotgun (WGS) entry which is preliminary data.</text>
</comment>
<evidence type="ECO:0000313" key="3">
    <source>
        <dbReference type="Proteomes" id="UP001596413"/>
    </source>
</evidence>